<dbReference type="GO" id="GO:0005634">
    <property type="term" value="C:nucleus"/>
    <property type="evidence" value="ECO:0007669"/>
    <property type="project" value="TreeGrafter"/>
</dbReference>
<dbReference type="GO" id="GO:0005657">
    <property type="term" value="C:replication fork"/>
    <property type="evidence" value="ECO:0007669"/>
    <property type="project" value="TreeGrafter"/>
</dbReference>
<keyword evidence="3" id="KW-1185">Reference proteome</keyword>
<dbReference type="Proteomes" id="UP000285301">
    <property type="component" value="Unassembled WGS sequence"/>
</dbReference>
<dbReference type="InterPro" id="IPR011256">
    <property type="entry name" value="Reg_factor_effector_dom_sf"/>
</dbReference>
<dbReference type="AlphaFoldDB" id="A0A3S3PFH1"/>
<sequence length="222" mass="25040">KAGKCPIEFGGKQIVYKLHEAHSYSNAGRSFTEMYTVLARKNCVHDSLVTIGIYYDEEPKTQTENDENASSKCRYIVGVLLSDDDHDQLQSRTRRALSENGYKLATLPNVDHVVHSTFPFRGSVSIVVAVRRVYPLLDDFIKRHNLCAHPYIEIYKGDKIYFILPLAKQDQFYFCEEDEVSDEHSEANSSQNGSCDEQAKDKQSVNDKNNGQSGSTISSQSS</sequence>
<dbReference type="STRING" id="1965070.A0A3S3PFH1"/>
<comment type="caution">
    <text evidence="2">The sequence shown here is derived from an EMBL/GenBank/DDBJ whole genome shotgun (WGS) entry which is preliminary data.</text>
</comment>
<dbReference type="PANTHER" id="PTHR15949">
    <property type="entry name" value="TESTIS-EXPRESSED PROTEIN 264"/>
    <property type="match status" value="1"/>
</dbReference>
<proteinExistence type="predicted"/>
<evidence type="ECO:0000313" key="2">
    <source>
        <dbReference type="EMBL" id="RWR99970.1"/>
    </source>
</evidence>
<dbReference type="GO" id="GO:0061709">
    <property type="term" value="P:reticulophagy"/>
    <property type="evidence" value="ECO:0007669"/>
    <property type="project" value="TreeGrafter"/>
</dbReference>
<feature type="non-terminal residue" evidence="2">
    <location>
        <position position="1"/>
    </location>
</feature>
<evidence type="ECO:0000256" key="1">
    <source>
        <dbReference type="SAM" id="MobiDB-lite"/>
    </source>
</evidence>
<protein>
    <recommendedName>
        <fullName evidence="4">Testis-expressed sequence 264 protein-like protein</fullName>
    </recommendedName>
</protein>
<dbReference type="Gene3D" id="3.20.80.10">
    <property type="entry name" value="Regulatory factor, effector binding domain"/>
    <property type="match status" value="1"/>
</dbReference>
<feature type="region of interest" description="Disordered" evidence="1">
    <location>
        <begin position="183"/>
        <end position="222"/>
    </location>
</feature>
<dbReference type="GO" id="GO:0000421">
    <property type="term" value="C:autophagosome membrane"/>
    <property type="evidence" value="ECO:0007669"/>
    <property type="project" value="TreeGrafter"/>
</dbReference>
<dbReference type="GO" id="GO:0106300">
    <property type="term" value="P:protein-DNA covalent cross-linking repair"/>
    <property type="evidence" value="ECO:0007669"/>
    <property type="project" value="TreeGrafter"/>
</dbReference>
<feature type="non-terminal residue" evidence="2">
    <location>
        <position position="222"/>
    </location>
</feature>
<accession>A0A3S3PFH1</accession>
<feature type="compositionally biased region" description="Low complexity" evidence="1">
    <location>
        <begin position="211"/>
        <end position="222"/>
    </location>
</feature>
<dbReference type="OrthoDB" id="2140079at2759"/>
<evidence type="ECO:0000313" key="3">
    <source>
        <dbReference type="Proteomes" id="UP000285301"/>
    </source>
</evidence>
<name>A0A3S3PFH1_9ACAR</name>
<reference evidence="2 3" key="1">
    <citation type="journal article" date="2018" name="Gigascience">
        <title>Genomes of trombidid mites reveal novel predicted allergens and laterally-transferred genes associated with secondary metabolism.</title>
        <authorList>
            <person name="Dong X."/>
            <person name="Chaisiri K."/>
            <person name="Xia D."/>
            <person name="Armstrong S.D."/>
            <person name="Fang Y."/>
            <person name="Donnelly M.J."/>
            <person name="Kadowaki T."/>
            <person name="McGarry J.W."/>
            <person name="Darby A.C."/>
            <person name="Makepeace B.L."/>
        </authorList>
    </citation>
    <scope>NUCLEOTIDE SEQUENCE [LARGE SCALE GENOMIC DNA]</scope>
    <source>
        <strain evidence="2">UoL-WK</strain>
    </source>
</reference>
<dbReference type="PANTHER" id="PTHR15949:SF3">
    <property type="entry name" value="TESTIS-EXPRESSED PROTEIN 264"/>
    <property type="match status" value="1"/>
</dbReference>
<gene>
    <name evidence="2" type="ORF">B4U79_14954</name>
</gene>
<organism evidence="2 3">
    <name type="scientific">Dinothrombium tinctorium</name>
    <dbReference type="NCBI Taxonomy" id="1965070"/>
    <lineage>
        <taxon>Eukaryota</taxon>
        <taxon>Metazoa</taxon>
        <taxon>Ecdysozoa</taxon>
        <taxon>Arthropoda</taxon>
        <taxon>Chelicerata</taxon>
        <taxon>Arachnida</taxon>
        <taxon>Acari</taxon>
        <taxon>Acariformes</taxon>
        <taxon>Trombidiformes</taxon>
        <taxon>Prostigmata</taxon>
        <taxon>Anystina</taxon>
        <taxon>Parasitengona</taxon>
        <taxon>Trombidioidea</taxon>
        <taxon>Trombidiidae</taxon>
        <taxon>Dinothrombium</taxon>
    </lineage>
</organism>
<dbReference type="GO" id="GO:0005789">
    <property type="term" value="C:endoplasmic reticulum membrane"/>
    <property type="evidence" value="ECO:0007669"/>
    <property type="project" value="TreeGrafter"/>
</dbReference>
<evidence type="ECO:0008006" key="4">
    <source>
        <dbReference type="Google" id="ProtNLM"/>
    </source>
</evidence>
<dbReference type="EMBL" id="NCKU01012829">
    <property type="protein sequence ID" value="RWR99970.1"/>
    <property type="molecule type" value="Genomic_DNA"/>
</dbReference>